<organism evidence="1">
    <name type="scientific">Puccinia triticina (isolate 1-1 / race 1 (BBBD))</name>
    <name type="common">Brown leaf rust fungus</name>
    <dbReference type="NCBI Taxonomy" id="630390"/>
    <lineage>
        <taxon>Eukaryota</taxon>
        <taxon>Fungi</taxon>
        <taxon>Dikarya</taxon>
        <taxon>Basidiomycota</taxon>
        <taxon>Pucciniomycotina</taxon>
        <taxon>Pucciniomycetes</taxon>
        <taxon>Pucciniales</taxon>
        <taxon>Pucciniaceae</taxon>
        <taxon>Puccinia</taxon>
    </lineage>
</organism>
<dbReference type="PANTHER" id="PTHR33069">
    <property type="entry name" value="CHROMOSOME 7, WHOLE GENOME SHOTGUN SEQUENCE-RELATED"/>
    <property type="match status" value="1"/>
</dbReference>
<evidence type="ECO:0000313" key="2">
    <source>
        <dbReference type="EnsemblFungi" id="PTTG_27194-t43_1-p1"/>
    </source>
</evidence>
<proteinExistence type="predicted"/>
<dbReference type="AlphaFoldDB" id="A0A180GM44"/>
<dbReference type="PANTHER" id="PTHR33069:SF3">
    <property type="entry name" value="DYNEIN HEAVY CHAIN TAIL DOMAIN-CONTAINING PROTEIN"/>
    <property type="match status" value="1"/>
</dbReference>
<sequence>MVEGANMQVAAMIRSFRSINPDGKAENDYQELFKQASNNLERRVRSHRPRKLFDCDNLYDPPNRLEHTILPALKGKLRSLSLALNESDLQSSQSKSWYDRVFDHLIEIEDLLEQTDISVISTWRGLEPIQKFPIIVNPPFRVEKLLSLVEDLFEHELRQLFQECQNFFDHLDSLSSPSTRDPPTAAQGNLVEQKTVVSVRAIDYIVQSFRKPSLVLAKERWHDLATGFDYFFEFPPERASLYLVQPHWPLPMKEVYIHRNLITMMTFPAAIPIIKLCRTYFNKLVRSASSHSLIFTSPSMNMEEERLMELIEQTMNFKQHTYTFLGSFQCYSPSLEKALDETNCFESAFDGLTSPILEDYWDSLLAIQDPRVDQQAIADARRWLKSWKSLFSLAVQNFAEVIRELI</sequence>
<reference evidence="1" key="1">
    <citation type="submission" date="2009-11" db="EMBL/GenBank/DDBJ databases">
        <authorList>
            <consortium name="The Broad Institute Genome Sequencing Platform"/>
            <person name="Ward D."/>
            <person name="Feldgarden M."/>
            <person name="Earl A."/>
            <person name="Young S.K."/>
            <person name="Zeng Q."/>
            <person name="Koehrsen M."/>
            <person name="Alvarado L."/>
            <person name="Berlin A."/>
            <person name="Bochicchio J."/>
            <person name="Borenstein D."/>
            <person name="Chapman S.B."/>
            <person name="Chen Z."/>
            <person name="Engels R."/>
            <person name="Freedman E."/>
            <person name="Gellesch M."/>
            <person name="Goldberg J."/>
            <person name="Griggs A."/>
            <person name="Gujja S."/>
            <person name="Heilman E."/>
            <person name="Heiman D."/>
            <person name="Hepburn T."/>
            <person name="Howarth C."/>
            <person name="Jen D."/>
            <person name="Larson L."/>
            <person name="Lewis B."/>
            <person name="Mehta T."/>
            <person name="Park D."/>
            <person name="Pearson M."/>
            <person name="Roberts A."/>
            <person name="Saif S."/>
            <person name="Shea T."/>
            <person name="Shenoy N."/>
            <person name="Sisk P."/>
            <person name="Stolte C."/>
            <person name="Sykes S."/>
            <person name="Thomson T."/>
            <person name="Walk T."/>
            <person name="White J."/>
            <person name="Yandava C."/>
            <person name="Izard J."/>
            <person name="Baranova O.V."/>
            <person name="Blanton J.M."/>
            <person name="Tanner A.C."/>
            <person name="Dewhirst F.E."/>
            <person name="Haas B."/>
            <person name="Nusbaum C."/>
            <person name="Birren B."/>
        </authorList>
    </citation>
    <scope>NUCLEOTIDE SEQUENCE [LARGE SCALE GENOMIC DNA]</scope>
    <source>
        <strain evidence="1">1-1 BBBD Race 1</strain>
    </source>
</reference>
<dbReference type="OrthoDB" id="2507355at2759"/>
<dbReference type="Proteomes" id="UP000005240">
    <property type="component" value="Unassembled WGS sequence"/>
</dbReference>
<gene>
    <name evidence="1" type="ORF">PTTG_27194</name>
</gene>
<evidence type="ECO:0000313" key="3">
    <source>
        <dbReference type="Proteomes" id="UP000005240"/>
    </source>
</evidence>
<dbReference type="VEuPathDB" id="FungiDB:PTTG_27194"/>
<accession>A0A180GM44</accession>
<keyword evidence="3" id="KW-1185">Reference proteome</keyword>
<protein>
    <submittedName>
        <fullName evidence="1 2">Uncharacterized protein</fullName>
    </submittedName>
</protein>
<evidence type="ECO:0000313" key="1">
    <source>
        <dbReference type="EMBL" id="OAV93877.1"/>
    </source>
</evidence>
<dbReference type="EnsemblFungi" id="PTTG_27194-t43_1">
    <property type="protein sequence ID" value="PTTG_27194-t43_1-p1"/>
    <property type="gene ID" value="PTTG_27194"/>
</dbReference>
<dbReference type="EMBL" id="ADAS02000046">
    <property type="protein sequence ID" value="OAV93877.1"/>
    <property type="molecule type" value="Genomic_DNA"/>
</dbReference>
<reference evidence="2 3" key="3">
    <citation type="journal article" date="2017" name="G3 (Bethesda)">
        <title>Comparative analysis highlights variable genome content of wheat rusts and divergence of the mating loci.</title>
        <authorList>
            <person name="Cuomo C.A."/>
            <person name="Bakkeren G."/>
            <person name="Khalil H.B."/>
            <person name="Panwar V."/>
            <person name="Joly D."/>
            <person name="Linning R."/>
            <person name="Sakthikumar S."/>
            <person name="Song X."/>
            <person name="Adiconis X."/>
            <person name="Fan L."/>
            <person name="Goldberg J.M."/>
            <person name="Levin J.Z."/>
            <person name="Young S."/>
            <person name="Zeng Q."/>
            <person name="Anikster Y."/>
            <person name="Bruce M."/>
            <person name="Wang M."/>
            <person name="Yin C."/>
            <person name="McCallum B."/>
            <person name="Szabo L.J."/>
            <person name="Hulbert S."/>
            <person name="Chen X."/>
            <person name="Fellers J.P."/>
        </authorList>
    </citation>
    <scope>NUCLEOTIDE SEQUENCE</scope>
    <source>
        <strain evidence="3">Isolate 1-1 / race 1 (BBBD)</strain>
        <strain evidence="2">isolate 1-1 / race 1 (BBBD)</strain>
    </source>
</reference>
<name>A0A180GM44_PUCT1</name>
<reference evidence="1" key="2">
    <citation type="submission" date="2016-05" db="EMBL/GenBank/DDBJ databases">
        <title>Comparative analysis highlights variable genome content of wheat rusts and divergence of the mating loci.</title>
        <authorList>
            <person name="Cuomo C.A."/>
            <person name="Bakkeren G."/>
            <person name="Szabo L."/>
            <person name="Khalil H."/>
            <person name="Joly D."/>
            <person name="Goldberg J."/>
            <person name="Young S."/>
            <person name="Zeng Q."/>
            <person name="Fellers J."/>
        </authorList>
    </citation>
    <scope>NUCLEOTIDE SEQUENCE [LARGE SCALE GENOMIC DNA]</scope>
    <source>
        <strain evidence="1">1-1 BBBD Race 1</strain>
    </source>
</reference>
<reference evidence="2" key="4">
    <citation type="submission" date="2025-05" db="UniProtKB">
        <authorList>
            <consortium name="EnsemblFungi"/>
        </authorList>
    </citation>
    <scope>IDENTIFICATION</scope>
    <source>
        <strain evidence="2">isolate 1-1 / race 1 (BBBD)</strain>
    </source>
</reference>